<evidence type="ECO:0000256" key="5">
    <source>
        <dbReference type="ARBA" id="ARBA00022842"/>
    </source>
</evidence>
<keyword evidence="4" id="KW-0378">Hydrolase</keyword>
<dbReference type="GO" id="GO:0015074">
    <property type="term" value="P:DNA integration"/>
    <property type="evidence" value="ECO:0007669"/>
    <property type="project" value="UniProtKB-KW"/>
</dbReference>
<dbReference type="SUPFAM" id="SSF53098">
    <property type="entry name" value="Ribonuclease H-like"/>
    <property type="match status" value="1"/>
</dbReference>
<dbReference type="FunFam" id="1.10.340.70:FF:000001">
    <property type="entry name" value="Retrovirus-related Pol polyprotein from transposon gypsy-like Protein"/>
    <property type="match status" value="1"/>
</dbReference>
<dbReference type="GO" id="GO:0004190">
    <property type="term" value="F:aspartic-type endopeptidase activity"/>
    <property type="evidence" value="ECO:0007669"/>
    <property type="project" value="UniProtKB-KW"/>
</dbReference>
<evidence type="ECO:0000256" key="10">
    <source>
        <dbReference type="ARBA" id="ARBA00023172"/>
    </source>
</evidence>
<keyword evidence="13" id="KW-1185">Reference proteome</keyword>
<dbReference type="PANTHER" id="PTHR37984">
    <property type="entry name" value="PROTEIN CBG26694"/>
    <property type="match status" value="1"/>
</dbReference>
<sequence>MTIPRSLEIQDIYEEIDQCDQIQEVISRISAGEEVKSGYQLIEGRLLYKKRLVIPNTSRFIPLILKEYHDGMLGGHAGVLRTVKRIQENFHWSGMREMVQKHVAECQVCQTSKHSTLSPAGLLQPLPILERIWEDISMDYIEGLPNSQGMNVIFVVVDRLSKYAHFLSLHHPFNAMDVAQNFTKEVVRLHGFPRSIVSDRDKIFHSNFWRELFKLAGTQLKFSTAYHPQTDGQTEVLNRCLETYLWCFTSAHPRHWHKFLSWAELGYNTSYHTAVKTSPFQIVYGREPPSFLQFEKGATQNGELEAMLQERDQMINEVKEHLSRAQSIMKDNADKHRREVNFEVGSLVFFKLRPYRQTSITKRLCQKLSTRFYGPFKILERIGKVAYRLKLPDDSKIHPVFHVSQLKQVLGKDHVVSPLSQALSPVDELVVEPDQILETRYSED</sequence>
<dbReference type="GO" id="GO:0003964">
    <property type="term" value="F:RNA-directed DNA polymerase activity"/>
    <property type="evidence" value="ECO:0007669"/>
    <property type="project" value="UniProtKB-KW"/>
</dbReference>
<dbReference type="Pfam" id="PF17921">
    <property type="entry name" value="Integrase_H2C2"/>
    <property type="match status" value="1"/>
</dbReference>
<gene>
    <name evidence="12" type="ORF">MERR_LOCUS32299</name>
</gene>
<evidence type="ECO:0000256" key="9">
    <source>
        <dbReference type="ARBA" id="ARBA00023125"/>
    </source>
</evidence>
<feature type="domain" description="Integrase catalytic" evidence="11">
    <location>
        <begin position="123"/>
        <end position="287"/>
    </location>
</feature>
<dbReference type="GO" id="GO:0006310">
    <property type="term" value="P:DNA recombination"/>
    <property type="evidence" value="ECO:0007669"/>
    <property type="project" value="UniProtKB-KW"/>
</dbReference>
<keyword evidence="9" id="KW-0238">DNA-binding</keyword>
<dbReference type="Gene3D" id="1.10.340.70">
    <property type="match status" value="1"/>
</dbReference>
<evidence type="ECO:0000313" key="13">
    <source>
        <dbReference type="Proteomes" id="UP000467841"/>
    </source>
</evidence>
<reference evidence="12" key="1">
    <citation type="submission" date="2020-01" db="EMBL/GenBank/DDBJ databases">
        <authorList>
            <person name="Mishra B."/>
        </authorList>
    </citation>
    <scope>NUCLEOTIDE SEQUENCE [LARGE SCALE GENOMIC DNA]</scope>
</reference>
<evidence type="ECO:0000256" key="7">
    <source>
        <dbReference type="ARBA" id="ARBA00022918"/>
    </source>
</evidence>
<dbReference type="OrthoDB" id="1744105at2759"/>
<evidence type="ECO:0000256" key="8">
    <source>
        <dbReference type="ARBA" id="ARBA00022932"/>
    </source>
</evidence>
<evidence type="ECO:0000313" key="12">
    <source>
        <dbReference type="EMBL" id="CAA7045064.1"/>
    </source>
</evidence>
<dbReference type="Gene3D" id="3.30.420.10">
    <property type="entry name" value="Ribonuclease H-like superfamily/Ribonuclease H"/>
    <property type="match status" value="1"/>
</dbReference>
<keyword evidence="2" id="KW-0479">Metal-binding</keyword>
<evidence type="ECO:0000256" key="3">
    <source>
        <dbReference type="ARBA" id="ARBA00022750"/>
    </source>
</evidence>
<evidence type="ECO:0000256" key="4">
    <source>
        <dbReference type="ARBA" id="ARBA00022801"/>
    </source>
</evidence>
<keyword evidence="5" id="KW-0460">Magnesium</keyword>
<evidence type="ECO:0000256" key="6">
    <source>
        <dbReference type="ARBA" id="ARBA00022908"/>
    </source>
</evidence>
<keyword evidence="3" id="KW-0064">Aspartyl protease</keyword>
<evidence type="ECO:0000259" key="11">
    <source>
        <dbReference type="PROSITE" id="PS50994"/>
    </source>
</evidence>
<dbReference type="PANTHER" id="PTHR37984:SF5">
    <property type="entry name" value="PROTEIN NYNRIN-LIKE"/>
    <property type="match status" value="1"/>
</dbReference>
<dbReference type="GO" id="GO:0003887">
    <property type="term" value="F:DNA-directed DNA polymerase activity"/>
    <property type="evidence" value="ECO:0007669"/>
    <property type="project" value="UniProtKB-KW"/>
</dbReference>
<dbReference type="InterPro" id="IPR050951">
    <property type="entry name" value="Retrovirus_Pol_polyprotein"/>
</dbReference>
<evidence type="ECO:0000256" key="2">
    <source>
        <dbReference type="ARBA" id="ARBA00022723"/>
    </source>
</evidence>
<keyword evidence="8" id="KW-0548">Nucleotidyltransferase</keyword>
<keyword evidence="8" id="KW-0239">DNA-directed DNA polymerase</keyword>
<comment type="caution">
    <text evidence="12">The sequence shown here is derived from an EMBL/GenBank/DDBJ whole genome shotgun (WGS) entry which is preliminary data.</text>
</comment>
<dbReference type="AlphaFoldDB" id="A0A6D2JYQ2"/>
<dbReference type="GO" id="GO:0006508">
    <property type="term" value="P:proteolysis"/>
    <property type="evidence" value="ECO:0007669"/>
    <property type="project" value="UniProtKB-KW"/>
</dbReference>
<dbReference type="PROSITE" id="PS50994">
    <property type="entry name" value="INTEGRASE"/>
    <property type="match status" value="1"/>
</dbReference>
<dbReference type="Proteomes" id="UP000467841">
    <property type="component" value="Unassembled WGS sequence"/>
</dbReference>
<dbReference type="InterPro" id="IPR001584">
    <property type="entry name" value="Integrase_cat-core"/>
</dbReference>
<keyword evidence="1" id="KW-0645">Protease</keyword>
<keyword evidence="8" id="KW-0808">Transferase</keyword>
<keyword evidence="7" id="KW-0695">RNA-directed DNA polymerase</keyword>
<dbReference type="GO" id="GO:0046872">
    <property type="term" value="F:metal ion binding"/>
    <property type="evidence" value="ECO:0007669"/>
    <property type="project" value="UniProtKB-KW"/>
</dbReference>
<evidence type="ECO:0000256" key="1">
    <source>
        <dbReference type="ARBA" id="ARBA00022670"/>
    </source>
</evidence>
<dbReference type="InterPro" id="IPR041588">
    <property type="entry name" value="Integrase_H2C2"/>
</dbReference>
<dbReference type="InterPro" id="IPR012337">
    <property type="entry name" value="RNaseH-like_sf"/>
</dbReference>
<accession>A0A6D2JYQ2</accession>
<dbReference type="GO" id="GO:0003677">
    <property type="term" value="F:DNA binding"/>
    <property type="evidence" value="ECO:0007669"/>
    <property type="project" value="UniProtKB-KW"/>
</dbReference>
<proteinExistence type="predicted"/>
<dbReference type="Pfam" id="PF24626">
    <property type="entry name" value="SH3_Tf2-1"/>
    <property type="match status" value="1"/>
</dbReference>
<name>A0A6D2JYQ2_9BRAS</name>
<dbReference type="InterPro" id="IPR056924">
    <property type="entry name" value="SH3_Tf2-1"/>
</dbReference>
<keyword evidence="10" id="KW-0233">DNA recombination</keyword>
<dbReference type="InterPro" id="IPR036397">
    <property type="entry name" value="RNaseH_sf"/>
</dbReference>
<protein>
    <recommendedName>
        <fullName evidence="11">Integrase catalytic domain-containing protein</fullName>
    </recommendedName>
</protein>
<dbReference type="EMBL" id="CACVBM020001314">
    <property type="protein sequence ID" value="CAA7045064.1"/>
    <property type="molecule type" value="Genomic_DNA"/>
</dbReference>
<organism evidence="12 13">
    <name type="scientific">Microthlaspi erraticum</name>
    <dbReference type="NCBI Taxonomy" id="1685480"/>
    <lineage>
        <taxon>Eukaryota</taxon>
        <taxon>Viridiplantae</taxon>
        <taxon>Streptophyta</taxon>
        <taxon>Embryophyta</taxon>
        <taxon>Tracheophyta</taxon>
        <taxon>Spermatophyta</taxon>
        <taxon>Magnoliopsida</taxon>
        <taxon>eudicotyledons</taxon>
        <taxon>Gunneridae</taxon>
        <taxon>Pentapetalae</taxon>
        <taxon>rosids</taxon>
        <taxon>malvids</taxon>
        <taxon>Brassicales</taxon>
        <taxon>Brassicaceae</taxon>
        <taxon>Coluteocarpeae</taxon>
        <taxon>Microthlaspi</taxon>
    </lineage>
</organism>
<keyword evidence="6" id="KW-0229">DNA integration</keyword>